<evidence type="ECO:0000256" key="17">
    <source>
        <dbReference type="ARBA" id="ARBA00023264"/>
    </source>
</evidence>
<feature type="transmembrane region" description="Helical" evidence="19">
    <location>
        <begin position="12"/>
        <end position="37"/>
    </location>
</feature>
<evidence type="ECO:0000256" key="2">
    <source>
        <dbReference type="ARBA" id="ARBA00004651"/>
    </source>
</evidence>
<keyword evidence="16" id="KW-0594">Phospholipid biosynthesis</keyword>
<dbReference type="GO" id="GO:0004605">
    <property type="term" value="F:phosphatidate cytidylyltransferase activity"/>
    <property type="evidence" value="ECO:0007669"/>
    <property type="project" value="UniProtKB-EC"/>
</dbReference>
<dbReference type="Pfam" id="PF01148">
    <property type="entry name" value="CTP_transf_1"/>
    <property type="match status" value="1"/>
</dbReference>
<evidence type="ECO:0000256" key="4">
    <source>
        <dbReference type="ARBA" id="ARBA00005189"/>
    </source>
</evidence>
<gene>
    <name evidence="20" type="ORF">U7230_05585</name>
</gene>
<evidence type="ECO:0000313" key="20">
    <source>
        <dbReference type="EMBL" id="WRP18475.1"/>
    </source>
</evidence>
<sequence length="272" mass="28506">MFARRAVTAAAGAPILLVTLYAGGVWWALTLAIIAVWGSLELGDLFVAKGAGQPQRDVLILAGLAGVLLAPAMQHLAGTHWPRTLPLLLPTLVLGYAALRAWLRGASVLLEAAAAAFAFSYVGVLMGFWWLLRSHPELGWPYAMVVLVGTWATDIGAFAVGRLMGRHRLLPRVSPGKTWEGAIGGAVVGCAVVVWLGGKVAQMAGWMPVGLGAVTTVAAQLGDLAESALKRDANVKDSGWLLPGHGGILDRMDSVLTSGLAAYLFAILMARL</sequence>
<proteinExistence type="inferred from homology"/>
<evidence type="ECO:0000256" key="16">
    <source>
        <dbReference type="ARBA" id="ARBA00023209"/>
    </source>
</evidence>
<keyword evidence="17" id="KW-1208">Phospholipid metabolism</keyword>
<evidence type="ECO:0000256" key="15">
    <source>
        <dbReference type="ARBA" id="ARBA00023136"/>
    </source>
</evidence>
<feature type="transmembrane region" description="Helical" evidence="19">
    <location>
        <begin position="58"/>
        <end position="78"/>
    </location>
</feature>
<comment type="similarity">
    <text evidence="5 18">Belongs to the CDS family.</text>
</comment>
<dbReference type="EC" id="2.7.7.41" evidence="6 18"/>
<dbReference type="RefSeq" id="WP_324717748.1">
    <property type="nucleotide sequence ID" value="NZ_CP141615.1"/>
</dbReference>
<keyword evidence="12 18" id="KW-0548">Nucleotidyltransferase</keyword>
<evidence type="ECO:0000256" key="5">
    <source>
        <dbReference type="ARBA" id="ARBA00010185"/>
    </source>
</evidence>
<evidence type="ECO:0000256" key="11">
    <source>
        <dbReference type="ARBA" id="ARBA00022692"/>
    </source>
</evidence>
<keyword evidence="21" id="KW-1185">Reference proteome</keyword>
<dbReference type="PROSITE" id="PS01315">
    <property type="entry name" value="CDS"/>
    <property type="match status" value="1"/>
</dbReference>
<evidence type="ECO:0000256" key="7">
    <source>
        <dbReference type="ARBA" id="ARBA00019373"/>
    </source>
</evidence>
<feature type="transmembrane region" description="Helical" evidence="19">
    <location>
        <begin position="181"/>
        <end position="198"/>
    </location>
</feature>
<dbReference type="Proteomes" id="UP001332192">
    <property type="component" value="Chromosome"/>
</dbReference>
<comment type="catalytic activity">
    <reaction evidence="1 18">
        <text>a 1,2-diacyl-sn-glycero-3-phosphate + CTP + H(+) = a CDP-1,2-diacyl-sn-glycerol + diphosphate</text>
        <dbReference type="Rhea" id="RHEA:16229"/>
        <dbReference type="ChEBI" id="CHEBI:15378"/>
        <dbReference type="ChEBI" id="CHEBI:33019"/>
        <dbReference type="ChEBI" id="CHEBI:37563"/>
        <dbReference type="ChEBI" id="CHEBI:58332"/>
        <dbReference type="ChEBI" id="CHEBI:58608"/>
        <dbReference type="EC" id="2.7.7.41"/>
    </reaction>
</comment>
<keyword evidence="11 18" id="KW-0812">Transmembrane</keyword>
<name>A0ABZ1C032_9FIRM</name>
<keyword evidence="9" id="KW-0444">Lipid biosynthesis</keyword>
<evidence type="ECO:0000256" key="19">
    <source>
        <dbReference type="SAM" id="Phobius"/>
    </source>
</evidence>
<keyword evidence="13 19" id="KW-1133">Transmembrane helix</keyword>
<reference evidence="20 21" key="1">
    <citation type="journal article" date="2024" name="Front. Microbiol.">
        <title>Novel thermophilic genera Geochorda gen. nov. and Carboxydochorda gen. nov. from the deep terrestrial subsurface reveal the ecophysiological diversity in the class Limnochordia.</title>
        <authorList>
            <person name="Karnachuk O.V."/>
            <person name="Lukina A.P."/>
            <person name="Avakyan M.R."/>
            <person name="Kadnikov V.V."/>
            <person name="Begmatov S."/>
            <person name="Beletsky A.V."/>
            <person name="Vlasova K.G."/>
            <person name="Novikov A.A."/>
            <person name="Shcherbakova V.A."/>
            <person name="Mardanov A.V."/>
            <person name="Ravin N.V."/>
        </authorList>
    </citation>
    <scope>NUCLEOTIDE SEQUENCE [LARGE SCALE GENOMIC DNA]</scope>
    <source>
        <strain evidence="20 21">L945</strain>
    </source>
</reference>
<evidence type="ECO:0000256" key="18">
    <source>
        <dbReference type="RuleBase" id="RU003938"/>
    </source>
</evidence>
<feature type="transmembrane region" description="Helical" evidence="19">
    <location>
        <begin position="110"/>
        <end position="132"/>
    </location>
</feature>
<protein>
    <recommendedName>
        <fullName evidence="7 18">Phosphatidate cytidylyltransferase</fullName>
        <ecNumber evidence="6 18">2.7.7.41</ecNumber>
    </recommendedName>
</protein>
<evidence type="ECO:0000256" key="12">
    <source>
        <dbReference type="ARBA" id="ARBA00022695"/>
    </source>
</evidence>
<comment type="pathway">
    <text evidence="4">Lipid metabolism.</text>
</comment>
<dbReference type="PANTHER" id="PTHR46382">
    <property type="entry name" value="PHOSPHATIDATE CYTIDYLYLTRANSFERASE"/>
    <property type="match status" value="1"/>
</dbReference>
<keyword evidence="8" id="KW-1003">Cell membrane</keyword>
<evidence type="ECO:0000313" key="21">
    <source>
        <dbReference type="Proteomes" id="UP001332192"/>
    </source>
</evidence>
<evidence type="ECO:0000256" key="1">
    <source>
        <dbReference type="ARBA" id="ARBA00001698"/>
    </source>
</evidence>
<evidence type="ECO:0000256" key="14">
    <source>
        <dbReference type="ARBA" id="ARBA00023098"/>
    </source>
</evidence>
<keyword evidence="15 19" id="KW-0472">Membrane</keyword>
<organism evidence="20 21">
    <name type="scientific">Carboxydichorda subterranea</name>
    <dbReference type="NCBI Taxonomy" id="3109565"/>
    <lineage>
        <taxon>Bacteria</taxon>
        <taxon>Bacillati</taxon>
        <taxon>Bacillota</taxon>
        <taxon>Limnochordia</taxon>
        <taxon>Limnochordales</taxon>
        <taxon>Geochordaceae</taxon>
        <taxon>Carboxydichorda</taxon>
    </lineage>
</organism>
<evidence type="ECO:0000256" key="8">
    <source>
        <dbReference type="ARBA" id="ARBA00022475"/>
    </source>
</evidence>
<keyword evidence="14" id="KW-0443">Lipid metabolism</keyword>
<keyword evidence="10 18" id="KW-0808">Transferase</keyword>
<comment type="subcellular location">
    <subcellularLocation>
        <location evidence="2">Cell membrane</location>
        <topology evidence="2">Multi-pass membrane protein</topology>
    </subcellularLocation>
</comment>
<feature type="transmembrane region" description="Helical" evidence="19">
    <location>
        <begin position="84"/>
        <end position="103"/>
    </location>
</feature>
<dbReference type="EMBL" id="CP141615">
    <property type="protein sequence ID" value="WRP18475.1"/>
    <property type="molecule type" value="Genomic_DNA"/>
</dbReference>
<evidence type="ECO:0000256" key="13">
    <source>
        <dbReference type="ARBA" id="ARBA00022989"/>
    </source>
</evidence>
<evidence type="ECO:0000256" key="6">
    <source>
        <dbReference type="ARBA" id="ARBA00012487"/>
    </source>
</evidence>
<feature type="transmembrane region" description="Helical" evidence="19">
    <location>
        <begin position="138"/>
        <end position="160"/>
    </location>
</feature>
<feature type="transmembrane region" description="Helical" evidence="19">
    <location>
        <begin position="252"/>
        <end position="270"/>
    </location>
</feature>
<evidence type="ECO:0000256" key="3">
    <source>
        <dbReference type="ARBA" id="ARBA00005119"/>
    </source>
</evidence>
<dbReference type="InterPro" id="IPR000374">
    <property type="entry name" value="PC_trans"/>
</dbReference>
<dbReference type="PANTHER" id="PTHR46382:SF1">
    <property type="entry name" value="PHOSPHATIDATE CYTIDYLYLTRANSFERASE"/>
    <property type="match status" value="1"/>
</dbReference>
<evidence type="ECO:0000256" key="10">
    <source>
        <dbReference type="ARBA" id="ARBA00022679"/>
    </source>
</evidence>
<evidence type="ECO:0000256" key="9">
    <source>
        <dbReference type="ARBA" id="ARBA00022516"/>
    </source>
</evidence>
<accession>A0ABZ1C032</accession>
<comment type="pathway">
    <text evidence="3 18">Phospholipid metabolism; CDP-diacylglycerol biosynthesis; CDP-diacylglycerol from sn-glycerol 3-phosphate: step 3/3.</text>
</comment>